<dbReference type="PANTHER" id="PTHR11329:SF0">
    <property type="entry name" value="LEUKOCYTE CELL-DERIVED CHEMOTAXIN-2"/>
    <property type="match status" value="1"/>
</dbReference>
<keyword evidence="2" id="KW-0732">Signal</keyword>
<proteinExistence type="inferred from homology"/>
<dbReference type="Gene3D" id="2.70.70.10">
    <property type="entry name" value="Glucose Permease (Domain IIA)"/>
    <property type="match status" value="1"/>
</dbReference>
<sequence>MIKLLNPTGKSIRSDSAGDGHWQARRGGRLHKGIDLLCDPGQDIISPIKGFIIRVAFPYADDLAWKGIVIAGDWCRIKMYYLEPFVGIGKEVYRGEPIGKAQNISLRYGGGMQPHVHLEFEEITPNPELFMEV</sequence>
<organism evidence="7">
    <name type="scientific">viral metagenome</name>
    <dbReference type="NCBI Taxonomy" id="1070528"/>
    <lineage>
        <taxon>unclassified sequences</taxon>
        <taxon>metagenomes</taxon>
        <taxon>organismal metagenomes</taxon>
    </lineage>
</organism>
<evidence type="ECO:0000256" key="2">
    <source>
        <dbReference type="ARBA" id="ARBA00022729"/>
    </source>
</evidence>
<gene>
    <name evidence="7" type="ORF">MM415B05184_0008</name>
</gene>
<dbReference type="AlphaFoldDB" id="A0A6M3LLH8"/>
<evidence type="ECO:0000256" key="5">
    <source>
        <dbReference type="ARBA" id="ARBA00024361"/>
    </source>
</evidence>
<dbReference type="CDD" id="cd12797">
    <property type="entry name" value="M23_peptidase"/>
    <property type="match status" value="1"/>
</dbReference>
<dbReference type="PANTHER" id="PTHR11329">
    <property type="entry name" value="LEUKOCYTE CELL-DERIVED CHEMOTAXIN 2"/>
    <property type="match status" value="1"/>
</dbReference>
<evidence type="ECO:0000256" key="6">
    <source>
        <dbReference type="SAM" id="MobiDB-lite"/>
    </source>
</evidence>
<keyword evidence="4" id="KW-1015">Disulfide bond</keyword>
<accession>A0A6M3LLH8</accession>
<dbReference type="SUPFAM" id="SSF51261">
    <property type="entry name" value="Duplicated hybrid motif"/>
    <property type="match status" value="1"/>
</dbReference>
<keyword evidence="1" id="KW-0479">Metal-binding</keyword>
<evidence type="ECO:0000256" key="4">
    <source>
        <dbReference type="ARBA" id="ARBA00023157"/>
    </source>
</evidence>
<dbReference type="InterPro" id="IPR011055">
    <property type="entry name" value="Dup_hybrid_motif"/>
</dbReference>
<keyword evidence="3" id="KW-0862">Zinc</keyword>
<name>A0A6M3LLH8_9ZZZZ</name>
<comment type="similarity">
    <text evidence="5">Belongs to the LECT2/MIM-1 family.</text>
</comment>
<evidence type="ECO:0000313" key="7">
    <source>
        <dbReference type="EMBL" id="QJA95770.1"/>
    </source>
</evidence>
<evidence type="ECO:0000256" key="1">
    <source>
        <dbReference type="ARBA" id="ARBA00022723"/>
    </source>
</evidence>
<dbReference type="GO" id="GO:0046872">
    <property type="term" value="F:metal ion binding"/>
    <property type="evidence" value="ECO:0007669"/>
    <property type="project" value="UniProtKB-KW"/>
</dbReference>
<evidence type="ECO:0000256" key="3">
    <source>
        <dbReference type="ARBA" id="ARBA00022833"/>
    </source>
</evidence>
<protein>
    <submittedName>
        <fullName evidence="7">Putative peptidase</fullName>
    </submittedName>
</protein>
<reference evidence="7" key="1">
    <citation type="submission" date="2020-03" db="EMBL/GenBank/DDBJ databases">
        <title>The deep terrestrial virosphere.</title>
        <authorList>
            <person name="Holmfeldt K."/>
            <person name="Nilsson E."/>
            <person name="Simone D."/>
            <person name="Lopez-Fernandez M."/>
            <person name="Wu X."/>
            <person name="de Brujin I."/>
            <person name="Lundin D."/>
            <person name="Andersson A."/>
            <person name="Bertilsson S."/>
            <person name="Dopson M."/>
        </authorList>
    </citation>
    <scope>NUCLEOTIDE SEQUENCE</scope>
    <source>
        <strain evidence="7">MM415B05184</strain>
    </source>
</reference>
<dbReference type="EMBL" id="MT143342">
    <property type="protein sequence ID" value="QJA95770.1"/>
    <property type="molecule type" value="Genomic_DNA"/>
</dbReference>
<feature type="region of interest" description="Disordered" evidence="6">
    <location>
        <begin position="1"/>
        <end position="20"/>
    </location>
</feature>
<dbReference type="InterPro" id="IPR008663">
    <property type="entry name" value="LECT2"/>
</dbReference>